<accession>A0AAW6YCC5</accession>
<dbReference type="AlphaFoldDB" id="A0AAW6YCC5"/>
<reference evidence="1" key="1">
    <citation type="submission" date="2023-05" db="EMBL/GenBank/DDBJ databases">
        <title>Cataloging the Phylogenetic Diversity of Human Bladder Bacteria.</title>
        <authorList>
            <person name="Du J."/>
        </authorList>
    </citation>
    <scope>NUCLEOTIDE SEQUENCE</scope>
    <source>
        <strain evidence="1">UMB1050</strain>
    </source>
</reference>
<sequence>MNLNNLINSLKEAYLRLVSEFGSEHVGRYYVPYDLLKEELGYKRATKKMLETSMLILRQAGFEVSDEPANRALLVKVDINSLSYMDSERLAKALEQYRNKPHG</sequence>
<evidence type="ECO:0000313" key="1">
    <source>
        <dbReference type="EMBL" id="MDK7243166.1"/>
    </source>
</evidence>
<evidence type="ECO:0000313" key="2">
    <source>
        <dbReference type="Proteomes" id="UP001236303"/>
    </source>
</evidence>
<name>A0AAW6YCC5_NEISU</name>
<organism evidence="1 2">
    <name type="scientific">Neisseria subflava</name>
    <dbReference type="NCBI Taxonomy" id="28449"/>
    <lineage>
        <taxon>Bacteria</taxon>
        <taxon>Pseudomonadati</taxon>
        <taxon>Pseudomonadota</taxon>
        <taxon>Betaproteobacteria</taxon>
        <taxon>Neisseriales</taxon>
        <taxon>Neisseriaceae</taxon>
        <taxon>Neisseria</taxon>
    </lineage>
</organism>
<dbReference type="RefSeq" id="WP_070824046.1">
    <property type="nucleotide sequence ID" value="NZ_JASOPA010000009.1"/>
</dbReference>
<comment type="caution">
    <text evidence="1">The sequence shown here is derived from an EMBL/GenBank/DDBJ whole genome shotgun (WGS) entry which is preliminary data.</text>
</comment>
<dbReference type="Proteomes" id="UP001236303">
    <property type="component" value="Unassembled WGS sequence"/>
</dbReference>
<gene>
    <name evidence="1" type="ORF">QP451_09030</name>
</gene>
<protein>
    <submittedName>
        <fullName evidence="1">Uncharacterized protein</fullName>
    </submittedName>
</protein>
<proteinExistence type="predicted"/>
<dbReference type="EMBL" id="JASOPA010000009">
    <property type="protein sequence ID" value="MDK7243166.1"/>
    <property type="molecule type" value="Genomic_DNA"/>
</dbReference>